<dbReference type="EMBL" id="LR914154">
    <property type="protein sequence ID" value="CAD7254945.1"/>
    <property type="molecule type" value="Genomic_DNA"/>
</dbReference>
<feature type="compositionally biased region" description="Low complexity" evidence="1">
    <location>
        <begin position="143"/>
        <end position="152"/>
    </location>
</feature>
<sequence length="208" mass="22554">MGDCATPALVTRPNEHDPVSPLFSKEGIASGEPPYGFEEEGLGSQGLSDVRKQRHLSFVEPDKEDLPSTRRKPPRRIPPLTFPPSRKAFQPELDSSGYMRVRIRKTRPTLGMAIEGGKHTKQEIPRIITLHVSRPLHPPPPRTSSTPLTRPSSEQEDGAAIETPGIRIGQTIVEVDGHTTKGPVPFVAFPFLPGSRSVGALASSGCDS</sequence>
<dbReference type="Gene3D" id="2.30.42.10">
    <property type="match status" value="1"/>
</dbReference>
<dbReference type="InterPro" id="IPR036034">
    <property type="entry name" value="PDZ_sf"/>
</dbReference>
<dbReference type="Proteomes" id="UP000677054">
    <property type="component" value="Unassembled WGS sequence"/>
</dbReference>
<proteinExistence type="predicted"/>
<feature type="region of interest" description="Disordered" evidence="1">
    <location>
        <begin position="133"/>
        <end position="167"/>
    </location>
</feature>
<evidence type="ECO:0000256" key="1">
    <source>
        <dbReference type="SAM" id="MobiDB-lite"/>
    </source>
</evidence>
<evidence type="ECO:0000313" key="2">
    <source>
        <dbReference type="EMBL" id="CAD7254945.1"/>
    </source>
</evidence>
<reference evidence="2" key="1">
    <citation type="submission" date="2020-11" db="EMBL/GenBank/DDBJ databases">
        <authorList>
            <person name="Tran Van P."/>
        </authorList>
    </citation>
    <scope>NUCLEOTIDE SEQUENCE</scope>
</reference>
<accession>A0A7R9AIT4</accession>
<protein>
    <submittedName>
        <fullName evidence="2">Uncharacterized protein</fullName>
    </submittedName>
</protein>
<feature type="region of interest" description="Disordered" evidence="1">
    <location>
        <begin position="1"/>
        <end position="94"/>
    </location>
</feature>
<dbReference type="OrthoDB" id="10029564at2759"/>
<dbReference type="EMBL" id="CAJPEV010014636">
    <property type="protein sequence ID" value="CAG0907000.1"/>
    <property type="molecule type" value="Genomic_DNA"/>
</dbReference>
<dbReference type="AlphaFoldDB" id="A0A7R9AIT4"/>
<keyword evidence="3" id="KW-1185">Reference proteome</keyword>
<gene>
    <name evidence="2" type="ORF">DSTB1V02_LOCUS14691</name>
</gene>
<evidence type="ECO:0000313" key="3">
    <source>
        <dbReference type="Proteomes" id="UP000677054"/>
    </source>
</evidence>
<organism evidence="2">
    <name type="scientific">Darwinula stevensoni</name>
    <dbReference type="NCBI Taxonomy" id="69355"/>
    <lineage>
        <taxon>Eukaryota</taxon>
        <taxon>Metazoa</taxon>
        <taxon>Ecdysozoa</taxon>
        <taxon>Arthropoda</taxon>
        <taxon>Crustacea</taxon>
        <taxon>Oligostraca</taxon>
        <taxon>Ostracoda</taxon>
        <taxon>Podocopa</taxon>
        <taxon>Podocopida</taxon>
        <taxon>Darwinulocopina</taxon>
        <taxon>Darwinuloidea</taxon>
        <taxon>Darwinulidae</taxon>
        <taxon>Darwinula</taxon>
    </lineage>
</organism>
<name>A0A7R9AIT4_9CRUS</name>